<dbReference type="EMBL" id="LXSF01000002">
    <property type="protein sequence ID" value="OAM17229.1"/>
    <property type="molecule type" value="Genomic_DNA"/>
</dbReference>
<sequence>MIRKILLSALAALLLAACAAKPSYQPAMLVHAVQPVYPPLLEEEGIEGRAIVRVHIDTRGSVSDTQVLFATHPLFARSAVRAVNQYRFTPAKQNGRPVESAFTQTFRFRMPEEKPDHSETAQPPRPPLPTR</sequence>
<dbReference type="NCBIfam" id="TIGR01352">
    <property type="entry name" value="tonB_Cterm"/>
    <property type="match status" value="1"/>
</dbReference>
<dbReference type="RefSeq" id="WP_064104095.1">
    <property type="nucleotide sequence ID" value="NZ_LXSF01000002.1"/>
</dbReference>
<evidence type="ECO:0000256" key="10">
    <source>
        <dbReference type="SAM" id="MobiDB-lite"/>
    </source>
</evidence>
<dbReference type="PROSITE" id="PS52015">
    <property type="entry name" value="TONB_CTD"/>
    <property type="match status" value="1"/>
</dbReference>
<dbReference type="GO" id="GO:0015031">
    <property type="term" value="P:protein transport"/>
    <property type="evidence" value="ECO:0007669"/>
    <property type="project" value="UniProtKB-KW"/>
</dbReference>
<dbReference type="GO" id="GO:0005886">
    <property type="term" value="C:plasma membrane"/>
    <property type="evidence" value="ECO:0007669"/>
    <property type="project" value="UniProtKB-SubCell"/>
</dbReference>
<dbReference type="GO" id="GO:0055085">
    <property type="term" value="P:transmembrane transport"/>
    <property type="evidence" value="ECO:0007669"/>
    <property type="project" value="InterPro"/>
</dbReference>
<proteinExistence type="inferred from homology"/>
<evidence type="ECO:0000256" key="5">
    <source>
        <dbReference type="ARBA" id="ARBA00022519"/>
    </source>
</evidence>
<keyword evidence="7" id="KW-0653">Protein transport</keyword>
<keyword evidence="6" id="KW-0812">Transmembrane</keyword>
<evidence type="ECO:0000256" key="11">
    <source>
        <dbReference type="SAM" id="SignalP"/>
    </source>
</evidence>
<comment type="subcellular location">
    <subcellularLocation>
        <location evidence="1">Cell inner membrane</location>
        <topology evidence="1">Single-pass membrane protein</topology>
        <orientation evidence="1">Periplasmic side</orientation>
    </subcellularLocation>
</comment>
<evidence type="ECO:0000256" key="1">
    <source>
        <dbReference type="ARBA" id="ARBA00004383"/>
    </source>
</evidence>
<comment type="similarity">
    <text evidence="2">Belongs to the TonB family.</text>
</comment>
<keyword evidence="4" id="KW-1003">Cell membrane</keyword>
<comment type="caution">
    <text evidence="13">The sequence shown here is derived from an EMBL/GenBank/DDBJ whole genome shotgun (WGS) entry which is preliminary data.</text>
</comment>
<keyword evidence="3" id="KW-0813">Transport</keyword>
<organism evidence="13 14">
    <name type="scientific">Eikenella corrodens</name>
    <dbReference type="NCBI Taxonomy" id="539"/>
    <lineage>
        <taxon>Bacteria</taxon>
        <taxon>Pseudomonadati</taxon>
        <taxon>Pseudomonadota</taxon>
        <taxon>Betaproteobacteria</taxon>
        <taxon>Neisseriales</taxon>
        <taxon>Neisseriaceae</taxon>
        <taxon>Eikenella</taxon>
    </lineage>
</organism>
<dbReference type="AlphaFoldDB" id="A0A1A9RFY8"/>
<evidence type="ECO:0000256" key="9">
    <source>
        <dbReference type="ARBA" id="ARBA00023136"/>
    </source>
</evidence>
<dbReference type="SUPFAM" id="SSF74653">
    <property type="entry name" value="TolA/TonB C-terminal domain"/>
    <property type="match status" value="1"/>
</dbReference>
<evidence type="ECO:0000313" key="14">
    <source>
        <dbReference type="Proteomes" id="UP000078003"/>
    </source>
</evidence>
<feature type="region of interest" description="Disordered" evidence="10">
    <location>
        <begin position="108"/>
        <end position="131"/>
    </location>
</feature>
<dbReference type="Proteomes" id="UP000078003">
    <property type="component" value="Unassembled WGS sequence"/>
</dbReference>
<dbReference type="InterPro" id="IPR037682">
    <property type="entry name" value="TonB_C"/>
</dbReference>
<evidence type="ECO:0000256" key="3">
    <source>
        <dbReference type="ARBA" id="ARBA00022448"/>
    </source>
</evidence>
<keyword evidence="9" id="KW-0472">Membrane</keyword>
<evidence type="ECO:0000313" key="13">
    <source>
        <dbReference type="EMBL" id="OAM17229.1"/>
    </source>
</evidence>
<dbReference type="Gene3D" id="3.30.1150.10">
    <property type="match status" value="1"/>
</dbReference>
<feature type="chain" id="PRO_5008395814" description="TonB C-terminal domain-containing protein" evidence="11">
    <location>
        <begin position="20"/>
        <end position="131"/>
    </location>
</feature>
<dbReference type="InterPro" id="IPR051045">
    <property type="entry name" value="TonB-dependent_transducer"/>
</dbReference>
<evidence type="ECO:0000256" key="4">
    <source>
        <dbReference type="ARBA" id="ARBA00022475"/>
    </source>
</evidence>
<feature type="compositionally biased region" description="Basic and acidic residues" evidence="10">
    <location>
        <begin position="109"/>
        <end position="119"/>
    </location>
</feature>
<dbReference type="Pfam" id="PF03544">
    <property type="entry name" value="TonB_C"/>
    <property type="match status" value="1"/>
</dbReference>
<dbReference type="InterPro" id="IPR006260">
    <property type="entry name" value="TonB/TolA_C"/>
</dbReference>
<feature type="domain" description="TonB C-terminal" evidence="12">
    <location>
        <begin position="22"/>
        <end position="115"/>
    </location>
</feature>
<evidence type="ECO:0000256" key="2">
    <source>
        <dbReference type="ARBA" id="ARBA00006555"/>
    </source>
</evidence>
<reference evidence="14" key="1">
    <citation type="submission" date="2016-05" db="EMBL/GenBank/DDBJ databases">
        <title>Draft genome of Corynebacterium afermentans subsp. afermentans LCDC 88199T.</title>
        <authorList>
            <person name="Bernier A.-M."/>
            <person name="Bernard K."/>
        </authorList>
    </citation>
    <scope>NUCLEOTIDE SEQUENCE [LARGE SCALE GENOMIC DNA]</scope>
    <source>
        <strain evidence="14">NML01-0328</strain>
    </source>
</reference>
<feature type="signal peptide" evidence="11">
    <location>
        <begin position="1"/>
        <end position="19"/>
    </location>
</feature>
<evidence type="ECO:0000259" key="12">
    <source>
        <dbReference type="PROSITE" id="PS52015"/>
    </source>
</evidence>
<keyword evidence="5" id="KW-0997">Cell inner membrane</keyword>
<accession>A0A1A9RFY8</accession>
<dbReference type="PANTHER" id="PTHR33446">
    <property type="entry name" value="PROTEIN TONB-RELATED"/>
    <property type="match status" value="1"/>
</dbReference>
<keyword evidence="11" id="KW-0732">Signal</keyword>
<evidence type="ECO:0000256" key="6">
    <source>
        <dbReference type="ARBA" id="ARBA00022692"/>
    </source>
</evidence>
<evidence type="ECO:0000256" key="7">
    <source>
        <dbReference type="ARBA" id="ARBA00022927"/>
    </source>
</evidence>
<gene>
    <name evidence="13" type="ORF">A7P85_02445</name>
</gene>
<protein>
    <recommendedName>
        <fullName evidence="12">TonB C-terminal domain-containing protein</fullName>
    </recommendedName>
</protein>
<evidence type="ECO:0000256" key="8">
    <source>
        <dbReference type="ARBA" id="ARBA00022989"/>
    </source>
</evidence>
<name>A0A1A9RFY8_EIKCO</name>
<keyword evidence="8" id="KW-1133">Transmembrane helix</keyword>
<dbReference type="PROSITE" id="PS51257">
    <property type="entry name" value="PROKAR_LIPOPROTEIN"/>
    <property type="match status" value="1"/>
</dbReference>